<evidence type="ECO:0000313" key="1">
    <source>
        <dbReference type="EMBL" id="MEI5996273.1"/>
    </source>
</evidence>
<accession>A0ABU8ILP0</accession>
<sequence>MVALTQIRWKQENRRQRAEYSAAAMDTYSNNQIREGSANLVCAPNIDPVEGWLELDRKPSLFESLLSSCRRLTSLNSVSSSLATELLGIWIGKTPGYLGRRIDLQLRNLSPKSSLHSTADATLISDLFSINSR</sequence>
<dbReference type="EMBL" id="JACFYJ010000003">
    <property type="protein sequence ID" value="MEI5996273.1"/>
    <property type="molecule type" value="Genomic_DNA"/>
</dbReference>
<dbReference type="Proteomes" id="UP001386437">
    <property type="component" value="Unassembled WGS sequence"/>
</dbReference>
<organism evidence="1 2">
    <name type="scientific">Paraburkholderia bengalensis</name>
    <dbReference type="NCBI Taxonomy" id="2747562"/>
    <lineage>
        <taxon>Bacteria</taxon>
        <taxon>Pseudomonadati</taxon>
        <taxon>Pseudomonadota</taxon>
        <taxon>Betaproteobacteria</taxon>
        <taxon>Burkholderiales</taxon>
        <taxon>Burkholderiaceae</taxon>
        <taxon>Paraburkholderia</taxon>
    </lineage>
</organism>
<proteinExistence type="predicted"/>
<name>A0ABU8ILP0_9BURK</name>
<comment type="caution">
    <text evidence="1">The sequence shown here is derived from an EMBL/GenBank/DDBJ whole genome shotgun (WGS) entry which is preliminary data.</text>
</comment>
<dbReference type="RefSeq" id="WP_336596710.1">
    <property type="nucleotide sequence ID" value="NZ_JACFYJ010000003.1"/>
</dbReference>
<reference evidence="1 2" key="1">
    <citation type="journal article" date="2022" name="Arch. Microbiol.">
        <title>Paraburkholderia bengalensis sp. nov. isolated from roots of Oryza sativa, IR64.</title>
        <authorList>
            <person name="Nag P."/>
            <person name="Mondal N."/>
            <person name="Sarkar J."/>
            <person name="Das S."/>
        </authorList>
    </citation>
    <scope>NUCLEOTIDE SEQUENCE [LARGE SCALE GENOMIC DNA]</scope>
    <source>
        <strain evidence="1 2">IR64_4_BI</strain>
    </source>
</reference>
<evidence type="ECO:0000313" key="2">
    <source>
        <dbReference type="Proteomes" id="UP001386437"/>
    </source>
</evidence>
<keyword evidence="2" id="KW-1185">Reference proteome</keyword>
<protein>
    <submittedName>
        <fullName evidence="1">Uncharacterized protein</fullName>
    </submittedName>
</protein>
<gene>
    <name evidence="1" type="ORF">H3V53_03345</name>
</gene>